<sequence length="124" mass="12812">MRKAGLLSAVVILTAACSAAAGGRSSIAAAAGRDTPASRGAAFARAHCAACHGVGEGSSPRPEAPSFEAVANARGLTLDTLKPWLRDSHNFPEVMKFEIAPGHVDDLAAYILTLQSADYRPPIQ</sequence>
<accession>A0A3G2UM52</accession>
<reference evidence="8 10" key="2">
    <citation type="submission" date="2020-07" db="EMBL/GenBank/DDBJ databases">
        <title>Whole genome sequence of Sphingobium yanoikuyae A3.</title>
        <authorList>
            <person name="Han S.-S."/>
        </authorList>
    </citation>
    <scope>NUCLEOTIDE SEQUENCE [LARGE SCALE GENOMIC DNA]</scope>
    <source>
        <strain evidence="8 10">A3</strain>
        <plasmid evidence="8 10">unnamed1</plasmid>
    </source>
</reference>
<keyword evidence="7" id="KW-0614">Plasmid</keyword>
<dbReference type="Pfam" id="PF00034">
    <property type="entry name" value="Cytochrom_C"/>
    <property type="match status" value="1"/>
</dbReference>
<keyword evidence="1 4" id="KW-0349">Heme</keyword>
<reference evidence="7 9" key="1">
    <citation type="submission" date="2018-10" db="EMBL/GenBank/DDBJ databases">
        <title>Characterization and genome analysis of a novel bacterium Sphingobium yanoikuyae SJTF8 capable of degrading PAHs.</title>
        <authorList>
            <person name="Yin C."/>
            <person name="Xiong W."/>
            <person name="Liang R."/>
        </authorList>
    </citation>
    <scope>NUCLEOTIDE SEQUENCE [LARGE SCALE GENOMIC DNA]</scope>
    <source>
        <strain evidence="7 9">SJTF8</strain>
        <plasmid evidence="7">pF1</plasmid>
        <plasmid evidence="9">pf1</plasmid>
    </source>
</reference>
<dbReference type="EMBL" id="CP033227">
    <property type="protein sequence ID" value="AYO75865.1"/>
    <property type="molecule type" value="Genomic_DNA"/>
</dbReference>
<evidence type="ECO:0000256" key="2">
    <source>
        <dbReference type="ARBA" id="ARBA00022723"/>
    </source>
</evidence>
<evidence type="ECO:0000259" key="6">
    <source>
        <dbReference type="PROSITE" id="PS51007"/>
    </source>
</evidence>
<keyword evidence="3 4" id="KW-0408">Iron</keyword>
<evidence type="ECO:0000256" key="3">
    <source>
        <dbReference type="ARBA" id="ARBA00023004"/>
    </source>
</evidence>
<dbReference type="GO" id="GO:0009055">
    <property type="term" value="F:electron transfer activity"/>
    <property type="evidence" value="ECO:0007669"/>
    <property type="project" value="InterPro"/>
</dbReference>
<dbReference type="EMBL" id="CP060123">
    <property type="protein sequence ID" value="QNG49352.1"/>
    <property type="molecule type" value="Genomic_DNA"/>
</dbReference>
<keyword evidence="2 4" id="KW-0479">Metal-binding</keyword>
<dbReference type="PROSITE" id="PS51257">
    <property type="entry name" value="PROKAR_LIPOPROTEIN"/>
    <property type="match status" value="1"/>
</dbReference>
<evidence type="ECO:0000313" key="7">
    <source>
        <dbReference type="EMBL" id="AYO75865.1"/>
    </source>
</evidence>
<geneLocation type="plasmid" evidence="9">
    <name>pf1</name>
</geneLocation>
<evidence type="ECO:0000313" key="8">
    <source>
        <dbReference type="EMBL" id="QNG49352.1"/>
    </source>
</evidence>
<evidence type="ECO:0000256" key="5">
    <source>
        <dbReference type="SAM" id="SignalP"/>
    </source>
</evidence>
<dbReference type="AlphaFoldDB" id="A0A3G2UM52"/>
<evidence type="ECO:0000256" key="4">
    <source>
        <dbReference type="PROSITE-ProRule" id="PRU00433"/>
    </source>
</evidence>
<dbReference type="PROSITE" id="PS51007">
    <property type="entry name" value="CYTC"/>
    <property type="match status" value="1"/>
</dbReference>
<dbReference type="GO" id="GO:0046872">
    <property type="term" value="F:metal ion binding"/>
    <property type="evidence" value="ECO:0007669"/>
    <property type="project" value="UniProtKB-KW"/>
</dbReference>
<dbReference type="InterPro" id="IPR009056">
    <property type="entry name" value="Cyt_c-like_dom"/>
</dbReference>
<dbReference type="RefSeq" id="WP_020820414.1">
    <property type="nucleotide sequence ID" value="NZ_CP033227.1"/>
</dbReference>
<feature type="domain" description="Cytochrome c" evidence="6">
    <location>
        <begin position="35"/>
        <end position="115"/>
    </location>
</feature>
<feature type="signal peptide" evidence="5">
    <location>
        <begin position="1"/>
        <end position="21"/>
    </location>
</feature>
<geneLocation type="plasmid" evidence="7">
    <name>pF1</name>
</geneLocation>
<evidence type="ECO:0000313" key="9">
    <source>
        <dbReference type="Proteomes" id="UP000280708"/>
    </source>
</evidence>
<keyword evidence="5" id="KW-0732">Signal</keyword>
<dbReference type="InterPro" id="IPR036909">
    <property type="entry name" value="Cyt_c-like_dom_sf"/>
</dbReference>
<geneLocation type="plasmid" evidence="8 10">
    <name>unnamed1</name>
</geneLocation>
<evidence type="ECO:0000313" key="10">
    <source>
        <dbReference type="Proteomes" id="UP000515377"/>
    </source>
</evidence>
<gene>
    <name evidence="7" type="ORF">EBF16_02590</name>
    <name evidence="8" type="ORF">H3V42_31275</name>
</gene>
<proteinExistence type="predicted"/>
<dbReference type="Proteomes" id="UP000515377">
    <property type="component" value="Plasmid unnamed1"/>
</dbReference>
<dbReference type="GO" id="GO:0020037">
    <property type="term" value="F:heme binding"/>
    <property type="evidence" value="ECO:0007669"/>
    <property type="project" value="InterPro"/>
</dbReference>
<feature type="chain" id="PRO_5040073428" evidence="5">
    <location>
        <begin position="22"/>
        <end position="124"/>
    </location>
</feature>
<organism evidence="7 9">
    <name type="scientific">Sphingobium yanoikuyae</name>
    <name type="common">Sphingomonas yanoikuyae</name>
    <dbReference type="NCBI Taxonomy" id="13690"/>
    <lineage>
        <taxon>Bacteria</taxon>
        <taxon>Pseudomonadati</taxon>
        <taxon>Pseudomonadota</taxon>
        <taxon>Alphaproteobacteria</taxon>
        <taxon>Sphingomonadales</taxon>
        <taxon>Sphingomonadaceae</taxon>
        <taxon>Sphingobium</taxon>
    </lineage>
</organism>
<dbReference type="Proteomes" id="UP000280708">
    <property type="component" value="Plasmid pF1"/>
</dbReference>
<dbReference type="Gene3D" id="1.10.760.10">
    <property type="entry name" value="Cytochrome c-like domain"/>
    <property type="match status" value="1"/>
</dbReference>
<protein>
    <submittedName>
        <fullName evidence="8">C-type cytochrome</fullName>
    </submittedName>
</protein>
<evidence type="ECO:0000256" key="1">
    <source>
        <dbReference type="ARBA" id="ARBA00022617"/>
    </source>
</evidence>
<name>A0A3G2UM52_SPHYA</name>
<dbReference type="SUPFAM" id="SSF46626">
    <property type="entry name" value="Cytochrome c"/>
    <property type="match status" value="1"/>
</dbReference>